<dbReference type="Proteomes" id="UP000823775">
    <property type="component" value="Unassembled WGS sequence"/>
</dbReference>
<comment type="caution">
    <text evidence="8">The sequence shown here is derived from an EMBL/GenBank/DDBJ whole genome shotgun (WGS) entry which is preliminary data.</text>
</comment>
<evidence type="ECO:0000256" key="6">
    <source>
        <dbReference type="ARBA" id="ARBA00044504"/>
    </source>
</evidence>
<reference evidence="8 9" key="1">
    <citation type="journal article" date="2021" name="BMC Genomics">
        <title>Datura genome reveals duplications of psychoactive alkaloid biosynthetic genes and high mutation rate following tissue culture.</title>
        <authorList>
            <person name="Rajewski A."/>
            <person name="Carter-House D."/>
            <person name="Stajich J."/>
            <person name="Litt A."/>
        </authorList>
    </citation>
    <scope>NUCLEOTIDE SEQUENCE [LARGE SCALE GENOMIC DNA]</scope>
    <source>
        <strain evidence="8">AR-01</strain>
    </source>
</reference>
<dbReference type="EMBL" id="JACEIK010001469">
    <property type="protein sequence ID" value="MCD7469682.1"/>
    <property type="molecule type" value="Genomic_DNA"/>
</dbReference>
<feature type="transmembrane region" description="Helical" evidence="7">
    <location>
        <begin position="140"/>
        <end position="162"/>
    </location>
</feature>
<evidence type="ECO:0000256" key="1">
    <source>
        <dbReference type="ARBA" id="ARBA00004141"/>
    </source>
</evidence>
<keyword evidence="5 7" id="KW-0472">Membrane</keyword>
<dbReference type="PANTHER" id="PTHR11654">
    <property type="entry name" value="OLIGOPEPTIDE TRANSPORTER-RELATED"/>
    <property type="match status" value="1"/>
</dbReference>
<evidence type="ECO:0000256" key="3">
    <source>
        <dbReference type="ARBA" id="ARBA00022692"/>
    </source>
</evidence>
<feature type="transmembrane region" description="Helical" evidence="7">
    <location>
        <begin position="100"/>
        <end position="119"/>
    </location>
</feature>
<evidence type="ECO:0000313" key="9">
    <source>
        <dbReference type="Proteomes" id="UP000823775"/>
    </source>
</evidence>
<accession>A0ABS8TGR3</accession>
<proteinExistence type="inferred from homology"/>
<keyword evidence="3 7" id="KW-0812">Transmembrane</keyword>
<comment type="similarity">
    <text evidence="6">Belongs to the major facilitator superfamily. Phosphate:H(+) symporter (TC 2.A.1.9) family.</text>
</comment>
<evidence type="ECO:0000256" key="4">
    <source>
        <dbReference type="ARBA" id="ARBA00022989"/>
    </source>
</evidence>
<feature type="transmembrane region" description="Helical" evidence="7">
    <location>
        <begin position="62"/>
        <end position="80"/>
    </location>
</feature>
<keyword evidence="9" id="KW-1185">Reference proteome</keyword>
<gene>
    <name evidence="8" type="ORF">HAX54_008834</name>
</gene>
<keyword evidence="4 7" id="KW-1133">Transmembrane helix</keyword>
<organism evidence="8 9">
    <name type="scientific">Datura stramonium</name>
    <name type="common">Jimsonweed</name>
    <name type="synonym">Common thornapple</name>
    <dbReference type="NCBI Taxonomy" id="4076"/>
    <lineage>
        <taxon>Eukaryota</taxon>
        <taxon>Viridiplantae</taxon>
        <taxon>Streptophyta</taxon>
        <taxon>Embryophyta</taxon>
        <taxon>Tracheophyta</taxon>
        <taxon>Spermatophyta</taxon>
        <taxon>Magnoliopsida</taxon>
        <taxon>eudicotyledons</taxon>
        <taxon>Gunneridae</taxon>
        <taxon>Pentapetalae</taxon>
        <taxon>asterids</taxon>
        <taxon>lamiids</taxon>
        <taxon>Solanales</taxon>
        <taxon>Solanaceae</taxon>
        <taxon>Solanoideae</taxon>
        <taxon>Datureae</taxon>
        <taxon>Datura</taxon>
    </lineage>
</organism>
<evidence type="ECO:0000256" key="2">
    <source>
        <dbReference type="ARBA" id="ARBA00005982"/>
    </source>
</evidence>
<evidence type="ECO:0000256" key="7">
    <source>
        <dbReference type="SAM" id="Phobius"/>
    </source>
</evidence>
<evidence type="ECO:0000256" key="5">
    <source>
        <dbReference type="ARBA" id="ARBA00023136"/>
    </source>
</evidence>
<dbReference type="InterPro" id="IPR036259">
    <property type="entry name" value="MFS_trans_sf"/>
</dbReference>
<dbReference type="InterPro" id="IPR000109">
    <property type="entry name" value="POT_fam"/>
</dbReference>
<protein>
    <submittedName>
        <fullName evidence="8">Uncharacterized protein</fullName>
    </submittedName>
</protein>
<name>A0ABS8TGR3_DATST</name>
<comment type="similarity">
    <text evidence="2">Belongs to the major facilitator superfamily. Proton-dependent oligopeptide transporter (POT/PTR) (TC 2.A.17) family.</text>
</comment>
<dbReference type="Pfam" id="PF00854">
    <property type="entry name" value="PTR2"/>
    <property type="match status" value="1"/>
</dbReference>
<dbReference type="Gene3D" id="1.20.1250.20">
    <property type="entry name" value="MFS general substrate transporter like domains"/>
    <property type="match status" value="1"/>
</dbReference>
<evidence type="ECO:0000313" key="8">
    <source>
        <dbReference type="EMBL" id="MCD7469682.1"/>
    </source>
</evidence>
<sequence>MSNLICSTNALFCLIIPLNNFPFLALQISNLVNGAGSLTPVLAAIIADSFLGCFSIIWISSLISLLGIILLALTATLDSLRPKPCEEVGSSSCSPTTPRFQYMVLYVAICIATLGNGGLRSTLSTMGANQFNKPKDQGVFFNWFFFFTYGSSVVACTAIVYVEDNVSWKVGFFICVAANVLGSLAFLLGTRFYTKPKPEGSPFTNLARVVVASVTKRKLPLPSNSEDFYHGHTGVVPKAIAVAPSTTFRLPN</sequence>
<comment type="subcellular location">
    <subcellularLocation>
        <location evidence="1">Membrane</location>
        <topology evidence="1">Multi-pass membrane protein</topology>
    </subcellularLocation>
</comment>
<dbReference type="SUPFAM" id="SSF103473">
    <property type="entry name" value="MFS general substrate transporter"/>
    <property type="match status" value="1"/>
</dbReference>
<feature type="transmembrane region" description="Helical" evidence="7">
    <location>
        <begin position="168"/>
        <end position="188"/>
    </location>
</feature>